<dbReference type="PANTHER" id="PTHR11022">
    <property type="entry name" value="PEPTIDOGLYCAN RECOGNITION PROTEIN"/>
    <property type="match status" value="1"/>
</dbReference>
<dbReference type="SUPFAM" id="SSF55846">
    <property type="entry name" value="N-acetylmuramoyl-L-alanine amidase-like"/>
    <property type="match status" value="1"/>
</dbReference>
<dbReference type="InterPro" id="IPR036366">
    <property type="entry name" value="PGBDSf"/>
</dbReference>
<dbReference type="InterPro" id="IPR036505">
    <property type="entry name" value="Amidase/PGRP_sf"/>
</dbReference>
<comment type="similarity">
    <text evidence="1">Belongs to the N-acetylmuramoyl-L-alanine amidase 2 family.</text>
</comment>
<name>A0A7W7WKB4_9ACTN</name>
<dbReference type="PANTHER" id="PTHR11022:SF41">
    <property type="entry name" value="PEPTIDOGLYCAN-RECOGNITION PROTEIN LC-RELATED"/>
    <property type="match status" value="1"/>
</dbReference>
<dbReference type="GO" id="GO:0008270">
    <property type="term" value="F:zinc ion binding"/>
    <property type="evidence" value="ECO:0007669"/>
    <property type="project" value="InterPro"/>
</dbReference>
<dbReference type="GO" id="GO:0008745">
    <property type="term" value="F:N-acetylmuramoyl-L-alanine amidase activity"/>
    <property type="evidence" value="ECO:0007669"/>
    <property type="project" value="InterPro"/>
</dbReference>
<reference evidence="3 4" key="1">
    <citation type="submission" date="2020-08" db="EMBL/GenBank/DDBJ databases">
        <title>Sequencing the genomes of 1000 actinobacteria strains.</title>
        <authorList>
            <person name="Klenk H.-P."/>
        </authorList>
    </citation>
    <scope>NUCLEOTIDE SEQUENCE [LARGE SCALE GENOMIC DNA]</scope>
    <source>
        <strain evidence="3 4">DSM 44786</strain>
    </source>
</reference>
<evidence type="ECO:0000313" key="3">
    <source>
        <dbReference type="EMBL" id="MBB4949529.1"/>
    </source>
</evidence>
<comment type="caution">
    <text evidence="3">The sequence shown here is derived from an EMBL/GenBank/DDBJ whole genome shotgun (WGS) entry which is preliminary data.</text>
</comment>
<dbReference type="Proteomes" id="UP000573327">
    <property type="component" value="Unassembled WGS sequence"/>
</dbReference>
<dbReference type="AlphaFoldDB" id="A0A7W7WKB4"/>
<dbReference type="Pfam" id="PF01471">
    <property type="entry name" value="PG_binding_1"/>
    <property type="match status" value="1"/>
</dbReference>
<keyword evidence="4" id="KW-1185">Reference proteome</keyword>
<dbReference type="CDD" id="cd06583">
    <property type="entry name" value="PGRP"/>
    <property type="match status" value="1"/>
</dbReference>
<evidence type="ECO:0000256" key="1">
    <source>
        <dbReference type="ARBA" id="ARBA00007553"/>
    </source>
</evidence>
<feature type="domain" description="Peptidoglycan recognition protein family" evidence="2">
    <location>
        <begin position="1"/>
        <end position="151"/>
    </location>
</feature>
<organism evidence="3 4">
    <name type="scientific">Kitasatospora gansuensis</name>
    <dbReference type="NCBI Taxonomy" id="258050"/>
    <lineage>
        <taxon>Bacteria</taxon>
        <taxon>Bacillati</taxon>
        <taxon>Actinomycetota</taxon>
        <taxon>Actinomycetes</taxon>
        <taxon>Kitasatosporales</taxon>
        <taxon>Streptomycetaceae</taxon>
        <taxon>Kitasatospora</taxon>
    </lineage>
</organism>
<evidence type="ECO:0000313" key="4">
    <source>
        <dbReference type="Proteomes" id="UP000573327"/>
    </source>
</evidence>
<protein>
    <recommendedName>
        <fullName evidence="2">Peptidoglycan recognition protein family domain-containing protein</fullName>
    </recommendedName>
</protein>
<dbReference type="RefSeq" id="WP_184919924.1">
    <property type="nucleotide sequence ID" value="NZ_JACHJR010000001.1"/>
</dbReference>
<proteinExistence type="inferred from homology"/>
<dbReference type="InterPro" id="IPR002502">
    <property type="entry name" value="Amidase_domain"/>
</dbReference>
<dbReference type="InterPro" id="IPR036365">
    <property type="entry name" value="PGBD-like_sf"/>
</dbReference>
<dbReference type="Gene3D" id="3.40.80.10">
    <property type="entry name" value="Peptidoglycan recognition protein-like"/>
    <property type="match status" value="1"/>
</dbReference>
<dbReference type="Gene3D" id="1.10.101.10">
    <property type="entry name" value="PGBD-like superfamily/PGBD"/>
    <property type="match status" value="1"/>
</dbReference>
<dbReference type="InterPro" id="IPR015510">
    <property type="entry name" value="PGRP"/>
</dbReference>
<sequence>MQLISRDQWGARPPKSAFTYVGSTQGVKIHYEGTHVPSDLASADQHGRCAGRMRDLQASHQANTQEKYICVAYSAVVCPHGAVFEGRGLHHLQGANGPGLNSADYSVCAMVGDSGLTQPTDAQLNGIRDAIEWLRASGGAGDRILGHRDGFPTDCPGGPLYEWVKAGAPRPGAGTGPVAPPPPMGGFPAWPGRYLRNYTSGEDVRAWQQRMAQRGWRIGVDGEFGPASEKVCRAFQAEKGLGQDGVVGPATWSAAWSAPVT</sequence>
<dbReference type="GO" id="GO:0009253">
    <property type="term" value="P:peptidoglycan catabolic process"/>
    <property type="evidence" value="ECO:0007669"/>
    <property type="project" value="InterPro"/>
</dbReference>
<dbReference type="InterPro" id="IPR006619">
    <property type="entry name" value="PGRP_domain_met/bac"/>
</dbReference>
<dbReference type="SUPFAM" id="SSF47090">
    <property type="entry name" value="PGBD-like"/>
    <property type="match status" value="1"/>
</dbReference>
<gene>
    <name evidence="3" type="ORF">F4556_005064</name>
</gene>
<dbReference type="Pfam" id="PF01510">
    <property type="entry name" value="Amidase_2"/>
    <property type="match status" value="1"/>
</dbReference>
<accession>A0A7W7WKB4</accession>
<dbReference type="EMBL" id="JACHJR010000001">
    <property type="protein sequence ID" value="MBB4949529.1"/>
    <property type="molecule type" value="Genomic_DNA"/>
</dbReference>
<dbReference type="InterPro" id="IPR002477">
    <property type="entry name" value="Peptidoglycan-bd-like"/>
</dbReference>
<dbReference type="SMART" id="SM00701">
    <property type="entry name" value="PGRP"/>
    <property type="match status" value="1"/>
</dbReference>
<evidence type="ECO:0000259" key="2">
    <source>
        <dbReference type="SMART" id="SM00701"/>
    </source>
</evidence>